<dbReference type="Proteomes" id="UP000774935">
    <property type="component" value="Unassembled WGS sequence"/>
</dbReference>
<protein>
    <recommendedName>
        <fullName evidence="4">Lipocalin-like domain-containing protein</fullName>
    </recommendedName>
</protein>
<evidence type="ECO:0000313" key="2">
    <source>
        <dbReference type="EMBL" id="MBW3363834.1"/>
    </source>
</evidence>
<sequence>MKNRYTYIIALLFLLGALSSCERDDPEIEMTAIGDMAGEWYVTYKADTSGTGDLVDVYGVGYSPLITYNTSGNTVDSMIVDDLGNFWEYKTIVGVNKAERTFSAPNGDNLYYDSNGVIINNGKIIIGGGESRTGVKTDSIYFEVAFGDDDTGLTYVVSGHRRTGFLEDEF</sequence>
<feature type="signal peptide" evidence="1">
    <location>
        <begin position="1"/>
        <end position="22"/>
    </location>
</feature>
<evidence type="ECO:0008006" key="4">
    <source>
        <dbReference type="Google" id="ProtNLM"/>
    </source>
</evidence>
<organism evidence="2 3">
    <name type="scientific">Pontibacter populi</name>
    <dbReference type="NCBI Taxonomy" id="890055"/>
    <lineage>
        <taxon>Bacteria</taxon>
        <taxon>Pseudomonadati</taxon>
        <taxon>Bacteroidota</taxon>
        <taxon>Cytophagia</taxon>
        <taxon>Cytophagales</taxon>
        <taxon>Hymenobacteraceae</taxon>
        <taxon>Pontibacter</taxon>
    </lineage>
</organism>
<name>A0ABS6X849_9BACT</name>
<accession>A0ABS6X849</accession>
<dbReference type="InterPro" id="IPR038668">
    <property type="entry name" value="Lipid-bd_sf"/>
</dbReference>
<dbReference type="Pfam" id="PF12888">
    <property type="entry name" value="Lipid_bd"/>
    <property type="match status" value="1"/>
</dbReference>
<dbReference type="InterPro" id="IPR024404">
    <property type="entry name" value="Lipid-bd_put"/>
</dbReference>
<gene>
    <name evidence="2" type="ORF">KYK27_02185</name>
</gene>
<reference evidence="2 3" key="1">
    <citation type="submission" date="2021-07" db="EMBL/GenBank/DDBJ databases">
        <authorList>
            <person name="Kim M.K."/>
        </authorList>
    </citation>
    <scope>NUCLEOTIDE SEQUENCE [LARGE SCALE GENOMIC DNA]</scope>
    <source>
        <strain evidence="2 3">HLY7-15</strain>
    </source>
</reference>
<comment type="caution">
    <text evidence="2">The sequence shown here is derived from an EMBL/GenBank/DDBJ whole genome shotgun (WGS) entry which is preliminary data.</text>
</comment>
<dbReference type="PROSITE" id="PS51257">
    <property type="entry name" value="PROKAR_LIPOPROTEIN"/>
    <property type="match status" value="1"/>
</dbReference>
<dbReference type="RefSeq" id="WP_199108420.1">
    <property type="nucleotide sequence ID" value="NZ_JAHWXQ010000001.1"/>
</dbReference>
<dbReference type="EMBL" id="JAHWXQ010000001">
    <property type="protein sequence ID" value="MBW3363834.1"/>
    <property type="molecule type" value="Genomic_DNA"/>
</dbReference>
<evidence type="ECO:0000313" key="3">
    <source>
        <dbReference type="Proteomes" id="UP000774935"/>
    </source>
</evidence>
<proteinExistence type="predicted"/>
<feature type="chain" id="PRO_5045403812" description="Lipocalin-like domain-containing protein" evidence="1">
    <location>
        <begin position="23"/>
        <end position="170"/>
    </location>
</feature>
<keyword evidence="1" id="KW-0732">Signal</keyword>
<dbReference type="Gene3D" id="2.40.128.220">
    <property type="match status" value="1"/>
</dbReference>
<evidence type="ECO:0000256" key="1">
    <source>
        <dbReference type="SAM" id="SignalP"/>
    </source>
</evidence>
<keyword evidence="3" id="KW-1185">Reference proteome</keyword>